<evidence type="ECO:0000256" key="2">
    <source>
        <dbReference type="SAM" id="Phobius"/>
    </source>
</evidence>
<dbReference type="EMBL" id="PJCP01000014">
    <property type="protein sequence ID" value="PLV23064.1"/>
    <property type="molecule type" value="Genomic_DNA"/>
</dbReference>
<gene>
    <name evidence="3" type="ORF">CXG49_15210</name>
    <name evidence="4" type="ORF">CXG53_17015</name>
</gene>
<dbReference type="PANTHER" id="PTHR30441">
    <property type="entry name" value="DUF748 DOMAIN-CONTAINING PROTEIN"/>
    <property type="match status" value="1"/>
</dbReference>
<dbReference type="SUPFAM" id="SSF103088">
    <property type="entry name" value="OmpA-like"/>
    <property type="match status" value="1"/>
</dbReference>
<evidence type="ECO:0008006" key="7">
    <source>
        <dbReference type="Google" id="ProtNLM"/>
    </source>
</evidence>
<dbReference type="InterPro" id="IPR052894">
    <property type="entry name" value="AsmA-related"/>
</dbReference>
<feature type="region of interest" description="Disordered" evidence="1">
    <location>
        <begin position="334"/>
        <end position="362"/>
    </location>
</feature>
<dbReference type="Gene3D" id="3.30.1330.60">
    <property type="entry name" value="OmpA-like domain"/>
    <property type="match status" value="1"/>
</dbReference>
<keyword evidence="2" id="KW-0472">Membrane</keyword>
<organism evidence="3 6">
    <name type="scientific">Pseudomonas guariconensis</name>
    <dbReference type="NCBI Taxonomy" id="1288410"/>
    <lineage>
        <taxon>Bacteria</taxon>
        <taxon>Pseudomonadati</taxon>
        <taxon>Pseudomonadota</taxon>
        <taxon>Gammaproteobacteria</taxon>
        <taxon>Pseudomonadales</taxon>
        <taxon>Pseudomonadaceae</taxon>
        <taxon>Pseudomonas</taxon>
    </lineage>
</organism>
<sequence length="978" mass="107083">MPKGLTRAFGAMLALVALYSLLGFLIIPGVGLRIANQQLAQYATVPAHLQRIEFNPFSLELTLWGLQIGEPGKEQVGFERLYANLSLDSLWTKALHLEAVELDKPRNEVLFAKDGSLNLTQLFKLPPSEPKPEEPAGDPFPLRIGSIKLNEGYLHFQDLRPSEPIEFLYDSMNLELKNLSTLPDDNADMALVAIGPNGGRIDWSGTLSLAPIASEGTLKVTEGRMKAFWPYVRDAVPLVLEEGMVSLDTHYKLNLSKETELLLDNTSVRVAPFAIKAPDGRPLARLASLDVSETSIDLAKQQIIVGKIRSEKLETWAALERDGQLDWQKLFASQPAKATPKEKAEPAAAEPSAEEKAAKEPSKPWQVLLKDVQLRNYQVHLADRSQKEPVALDVGPLNADLQNFDSLNQSPFTLKLDTGVGKQGKLQAAGQVNLAPVTAKLDVSTRDIDLRVAQAYISPFIRLELRSGMLSSDLKVDLKSTEPLAFSVGGKAQVSQLHTLDTIKNRDFVKWQQLDLSGLSYVHGDALSIDKVALLQPYARFIINEDRTTNVDDLLIPQPASAPATSQTKPATASTEKPLGIRIGGIDINDGSANFADLTLTPNFATAIQQLNGQIGTIDNRKPAPAKVDVKGKVDRYAPVTIKGALNPFNPLASLDIATSFKRVELTTPTPYSGKFAGFRIRKGRLNLDLHYLITNGQLKAENKVVVEQLQLGEKVDSPDAVDLPIRLAVALLKDTEGKISIELPVTGDLNNPQFSVMPIIWQTLRNLVLRAAQAPFKFIGGLIAGGGAEDLGNVAFAPGSSDLSADAQSALDKLASALKERPELRLEIEGTSAQSSDGPLIAKQRLEREYQATWYKILQRRGDKVPANASMLVVDDSDKPAMLEGIYRARLKQQPPAEWQQLSRDERTAKLHDAVIKSWAESTALLRQLGQDRAGSIKDYLVDKGQLEDDRVYFIDTNLGQAESDGRVITPLHLDAE</sequence>
<protein>
    <recommendedName>
        <fullName evidence="7">DUF748 domain-containing protein</fullName>
    </recommendedName>
</protein>
<accession>A0AAX0VUN0</accession>
<proteinExistence type="predicted"/>
<dbReference type="Pfam" id="PF05359">
    <property type="entry name" value="DUF748"/>
    <property type="match status" value="2"/>
</dbReference>
<dbReference type="EMBL" id="PJCQ01000014">
    <property type="protein sequence ID" value="PLV18164.1"/>
    <property type="molecule type" value="Genomic_DNA"/>
</dbReference>
<dbReference type="Proteomes" id="UP000234878">
    <property type="component" value="Unassembled WGS sequence"/>
</dbReference>
<dbReference type="InterPro" id="IPR008023">
    <property type="entry name" value="DUF748"/>
</dbReference>
<evidence type="ECO:0000313" key="3">
    <source>
        <dbReference type="EMBL" id="PLV18164.1"/>
    </source>
</evidence>
<dbReference type="GO" id="GO:0090313">
    <property type="term" value="P:regulation of protein targeting to membrane"/>
    <property type="evidence" value="ECO:0007669"/>
    <property type="project" value="TreeGrafter"/>
</dbReference>
<keyword evidence="2" id="KW-1133">Transmembrane helix</keyword>
<keyword evidence="2" id="KW-0812">Transmembrane</keyword>
<feature type="compositionally biased region" description="Basic and acidic residues" evidence="1">
    <location>
        <begin position="353"/>
        <end position="362"/>
    </location>
</feature>
<dbReference type="Proteomes" id="UP000234839">
    <property type="component" value="Unassembled WGS sequence"/>
</dbReference>
<dbReference type="PANTHER" id="PTHR30441:SF8">
    <property type="entry name" value="DUF748 DOMAIN-CONTAINING PROTEIN"/>
    <property type="match status" value="1"/>
</dbReference>
<evidence type="ECO:0000256" key="1">
    <source>
        <dbReference type="SAM" id="MobiDB-lite"/>
    </source>
</evidence>
<comment type="caution">
    <text evidence="3">The sequence shown here is derived from an EMBL/GenBank/DDBJ whole genome shotgun (WGS) entry which is preliminary data.</text>
</comment>
<dbReference type="InterPro" id="IPR036737">
    <property type="entry name" value="OmpA-like_sf"/>
</dbReference>
<evidence type="ECO:0000313" key="4">
    <source>
        <dbReference type="EMBL" id="PLV23064.1"/>
    </source>
</evidence>
<reference evidence="5 6" key="1">
    <citation type="submission" date="2017-12" db="EMBL/GenBank/DDBJ databases">
        <title>Detection of the carbapenemase gene blaVIM-5 in members of the Pseudomonas putida group isolated from polluted Nigerian wetlands.</title>
        <authorList>
            <person name="Adelowo O."/>
            <person name="Vollmers J."/>
            <person name="Maeusezahl I."/>
            <person name="Kaster A.-K."/>
            <person name="Mueller J.A."/>
        </authorList>
    </citation>
    <scope>NUCLEOTIDE SEQUENCE [LARGE SCALE GENOMIC DNA]</scope>
    <source>
        <strain evidence="4 5">MR119</strain>
        <strain evidence="3 6">MR144</strain>
    </source>
</reference>
<dbReference type="AlphaFoldDB" id="A0AAX0VUN0"/>
<feature type="transmembrane region" description="Helical" evidence="2">
    <location>
        <begin position="12"/>
        <end position="32"/>
    </location>
</feature>
<evidence type="ECO:0000313" key="5">
    <source>
        <dbReference type="Proteomes" id="UP000234839"/>
    </source>
</evidence>
<evidence type="ECO:0000313" key="6">
    <source>
        <dbReference type="Proteomes" id="UP000234878"/>
    </source>
</evidence>
<dbReference type="GO" id="GO:0005886">
    <property type="term" value="C:plasma membrane"/>
    <property type="evidence" value="ECO:0007669"/>
    <property type="project" value="TreeGrafter"/>
</dbReference>
<dbReference type="RefSeq" id="WP_102082013.1">
    <property type="nucleotide sequence ID" value="NZ_PJCP01000014.1"/>
</dbReference>
<keyword evidence="5" id="KW-1185">Reference proteome</keyword>
<name>A0AAX0VUN0_9PSED</name>